<proteinExistence type="predicted"/>
<feature type="region of interest" description="Disordered" evidence="1">
    <location>
        <begin position="285"/>
        <end position="336"/>
    </location>
</feature>
<gene>
    <name evidence="3" type="ORF">Tco_1112210</name>
</gene>
<dbReference type="CDD" id="cd09272">
    <property type="entry name" value="RNase_HI_RT_Ty1"/>
    <property type="match status" value="1"/>
</dbReference>
<keyword evidence="4" id="KW-1185">Reference proteome</keyword>
<feature type="domain" description="Reverse transcriptase Ty1/copia-type" evidence="2">
    <location>
        <begin position="24"/>
        <end position="77"/>
    </location>
</feature>
<comment type="caution">
    <text evidence="3">The sequence shown here is derived from an EMBL/GenBank/DDBJ whole genome shotgun (WGS) entry which is preliminary data.</text>
</comment>
<dbReference type="EMBL" id="BQNB010021004">
    <property type="protein sequence ID" value="GJU01872.1"/>
    <property type="molecule type" value="Genomic_DNA"/>
</dbReference>
<reference evidence="3" key="1">
    <citation type="journal article" date="2022" name="Int. J. Mol. Sci.">
        <title>Draft Genome of Tanacetum Coccineum: Genomic Comparison of Closely Related Tanacetum-Family Plants.</title>
        <authorList>
            <person name="Yamashiro T."/>
            <person name="Shiraishi A."/>
            <person name="Nakayama K."/>
            <person name="Satake H."/>
        </authorList>
    </citation>
    <scope>NUCLEOTIDE SEQUENCE</scope>
</reference>
<feature type="compositionally biased region" description="Polar residues" evidence="1">
    <location>
        <begin position="327"/>
        <end position="336"/>
    </location>
</feature>
<evidence type="ECO:0000313" key="3">
    <source>
        <dbReference type="EMBL" id="GJU01872.1"/>
    </source>
</evidence>
<dbReference type="PANTHER" id="PTHR11439">
    <property type="entry name" value="GAG-POL-RELATED RETROTRANSPOSON"/>
    <property type="match status" value="1"/>
</dbReference>
<accession>A0ABQ5INS7</accession>
<feature type="compositionally biased region" description="Low complexity" evidence="1">
    <location>
        <begin position="300"/>
        <end position="312"/>
    </location>
</feature>
<protein>
    <submittedName>
        <fullName evidence="3">Pentatricopeptide repeat-containing protein</fullName>
    </submittedName>
</protein>
<reference evidence="3" key="2">
    <citation type="submission" date="2022-01" db="EMBL/GenBank/DDBJ databases">
        <authorList>
            <person name="Yamashiro T."/>
            <person name="Shiraishi A."/>
            <person name="Satake H."/>
            <person name="Nakayama K."/>
        </authorList>
    </citation>
    <scope>NUCLEOTIDE SEQUENCE</scope>
</reference>
<evidence type="ECO:0000256" key="1">
    <source>
        <dbReference type="SAM" id="MobiDB-lite"/>
    </source>
</evidence>
<dbReference type="Proteomes" id="UP001151760">
    <property type="component" value="Unassembled WGS sequence"/>
</dbReference>
<dbReference type="PANTHER" id="PTHR11439:SF486">
    <property type="entry name" value="RLK (RECEPTOR-LIKE KINASE) PROTEIN, PUTATIVE-RELATED"/>
    <property type="match status" value="1"/>
</dbReference>
<evidence type="ECO:0000259" key="2">
    <source>
        <dbReference type="Pfam" id="PF07727"/>
    </source>
</evidence>
<name>A0ABQ5INS7_9ASTR</name>
<dbReference type="InterPro" id="IPR013103">
    <property type="entry name" value="RVT_2"/>
</dbReference>
<sequence length="374" mass="42720">MKLHPPSKTSPSPVDDDLMKQEALVFRNKLDENGVVSRNKAKLVAQGYNQQEGINYDETYAPVARLESIRILLAYADYVDRKSTSGIGTFVGCCLTSWFSKKQTALAISTAEAEYLSAGKACQQALWMKQALIDFDVRFDGVPIMCDSKGAIDLSKCNILVRRIRHEQEIDVLEYQFLTREIVSTLKPLKEIIWENIFCLGGNRDHVPACLCFMLYCVVHSKKFNLAYYMAKQIEWVTKKARLILPYGMILTRLFKFIMNEYPELYNESYVLYDRVMNPLAAQLEQTTRKDRGTRRGRHSTSSSTFDQPSSSHLNDDDDDGNDKGTSRASTPSPIRYVNSLTNEVSQVFQNPTNIDPDLEPLYTWQTEIINRQV</sequence>
<evidence type="ECO:0000313" key="4">
    <source>
        <dbReference type="Proteomes" id="UP001151760"/>
    </source>
</evidence>
<dbReference type="Pfam" id="PF07727">
    <property type="entry name" value="RVT_2"/>
    <property type="match status" value="1"/>
</dbReference>
<organism evidence="3 4">
    <name type="scientific">Tanacetum coccineum</name>
    <dbReference type="NCBI Taxonomy" id="301880"/>
    <lineage>
        <taxon>Eukaryota</taxon>
        <taxon>Viridiplantae</taxon>
        <taxon>Streptophyta</taxon>
        <taxon>Embryophyta</taxon>
        <taxon>Tracheophyta</taxon>
        <taxon>Spermatophyta</taxon>
        <taxon>Magnoliopsida</taxon>
        <taxon>eudicotyledons</taxon>
        <taxon>Gunneridae</taxon>
        <taxon>Pentapetalae</taxon>
        <taxon>asterids</taxon>
        <taxon>campanulids</taxon>
        <taxon>Asterales</taxon>
        <taxon>Asteraceae</taxon>
        <taxon>Asteroideae</taxon>
        <taxon>Anthemideae</taxon>
        <taxon>Anthemidinae</taxon>
        <taxon>Tanacetum</taxon>
    </lineage>
</organism>